<dbReference type="GO" id="GO:0046872">
    <property type="term" value="F:metal ion binding"/>
    <property type="evidence" value="ECO:0007669"/>
    <property type="project" value="UniProtKB-KW"/>
</dbReference>
<keyword evidence="2" id="KW-0479">Metal-binding</keyword>
<dbReference type="SUPFAM" id="SSF51621">
    <property type="entry name" value="Phosphoenolpyruvate/pyruvate domain"/>
    <property type="match status" value="1"/>
</dbReference>
<dbReference type="Pfam" id="PF03328">
    <property type="entry name" value="HpcH_HpaI"/>
    <property type="match status" value="1"/>
</dbReference>
<dbReference type="RefSeq" id="WP_142897927.1">
    <property type="nucleotide sequence ID" value="NZ_ML660057.1"/>
</dbReference>
<reference evidence="5 6" key="1">
    <citation type="submission" date="2019-06" db="EMBL/GenBank/DDBJ databases">
        <title>Whole genome sequence for Rhodospirillaceae sp. R148.</title>
        <authorList>
            <person name="Wang G."/>
        </authorList>
    </citation>
    <scope>NUCLEOTIDE SEQUENCE [LARGE SCALE GENOMIC DNA]</scope>
    <source>
        <strain evidence="5 6">R148</strain>
    </source>
</reference>
<evidence type="ECO:0000256" key="2">
    <source>
        <dbReference type="ARBA" id="ARBA00022723"/>
    </source>
</evidence>
<sequence>MTRDLKTLLRAGEAVFGTWSQIASPEMVDLVGLNGFEFTIIDCQHGFFGLETAENLARAADANDIAAAVRLPDNDPVAIMKALDAGIRHVVIPNLETAEQAELAVAATRFGPHGLRGACPCCRSGGHFIRNWPDYVAEEEARVGAIGLVESAVGVDNIEAIAATPGLTALMFGPFDLSVSMGLNGDWRHEEVERRVSRMVDTAVGLGVPVMMPVFSPHVEECRSLVAKWKGRGVSTFVIGSDKILVSDAFSRWTSALRRT</sequence>
<dbReference type="InterPro" id="IPR050251">
    <property type="entry name" value="HpcH-HpaI_aldolase"/>
</dbReference>
<dbReference type="InterPro" id="IPR005000">
    <property type="entry name" value="Aldolase/citrate-lyase_domain"/>
</dbReference>
<dbReference type="GO" id="GO:0016832">
    <property type="term" value="F:aldehyde-lyase activity"/>
    <property type="evidence" value="ECO:0007669"/>
    <property type="project" value="TreeGrafter"/>
</dbReference>
<dbReference type="Gene3D" id="3.20.20.60">
    <property type="entry name" value="Phosphoenolpyruvate-binding domains"/>
    <property type="match status" value="1"/>
</dbReference>
<dbReference type="InterPro" id="IPR015813">
    <property type="entry name" value="Pyrv/PenolPyrv_kinase-like_dom"/>
</dbReference>
<dbReference type="OrthoDB" id="9802624at2"/>
<comment type="caution">
    <text evidence="5">The sequence shown here is derived from an EMBL/GenBank/DDBJ whole genome shotgun (WGS) entry which is preliminary data.</text>
</comment>
<dbReference type="InterPro" id="IPR040442">
    <property type="entry name" value="Pyrv_kinase-like_dom_sf"/>
</dbReference>
<dbReference type="Proteomes" id="UP000315252">
    <property type="component" value="Unassembled WGS sequence"/>
</dbReference>
<organism evidence="5 6">
    <name type="scientific">Denitrobaculum tricleocarpae</name>
    <dbReference type="NCBI Taxonomy" id="2591009"/>
    <lineage>
        <taxon>Bacteria</taxon>
        <taxon>Pseudomonadati</taxon>
        <taxon>Pseudomonadota</taxon>
        <taxon>Alphaproteobacteria</taxon>
        <taxon>Rhodospirillales</taxon>
        <taxon>Rhodospirillaceae</taxon>
        <taxon>Denitrobaculum</taxon>
    </lineage>
</organism>
<dbReference type="AlphaFoldDB" id="A0A545TN06"/>
<evidence type="ECO:0000313" key="6">
    <source>
        <dbReference type="Proteomes" id="UP000315252"/>
    </source>
</evidence>
<dbReference type="EMBL" id="VHSH01000006">
    <property type="protein sequence ID" value="TQV78594.1"/>
    <property type="molecule type" value="Genomic_DNA"/>
</dbReference>
<evidence type="ECO:0000259" key="4">
    <source>
        <dbReference type="Pfam" id="PF03328"/>
    </source>
</evidence>
<protein>
    <submittedName>
        <fullName evidence="5">Aldolase</fullName>
    </submittedName>
</protein>
<evidence type="ECO:0000313" key="5">
    <source>
        <dbReference type="EMBL" id="TQV78594.1"/>
    </source>
</evidence>
<gene>
    <name evidence="5" type="ORF">FKG95_18755</name>
</gene>
<evidence type="ECO:0000256" key="1">
    <source>
        <dbReference type="ARBA" id="ARBA00005568"/>
    </source>
</evidence>
<keyword evidence="3" id="KW-0456">Lyase</keyword>
<proteinExistence type="inferred from homology"/>
<dbReference type="PANTHER" id="PTHR30502:SF0">
    <property type="entry name" value="PHOSPHOENOLPYRUVATE CARBOXYLASE FAMILY PROTEIN"/>
    <property type="match status" value="1"/>
</dbReference>
<comment type="similarity">
    <text evidence="1">Belongs to the HpcH/HpaI aldolase family.</text>
</comment>
<dbReference type="GO" id="GO:0005737">
    <property type="term" value="C:cytoplasm"/>
    <property type="evidence" value="ECO:0007669"/>
    <property type="project" value="TreeGrafter"/>
</dbReference>
<accession>A0A545TN06</accession>
<keyword evidence="6" id="KW-1185">Reference proteome</keyword>
<feature type="domain" description="HpcH/HpaI aldolase/citrate lyase" evidence="4">
    <location>
        <begin position="17"/>
        <end position="234"/>
    </location>
</feature>
<dbReference type="PANTHER" id="PTHR30502">
    <property type="entry name" value="2-KETO-3-DEOXY-L-RHAMNONATE ALDOLASE"/>
    <property type="match status" value="1"/>
</dbReference>
<name>A0A545TN06_9PROT</name>
<evidence type="ECO:0000256" key="3">
    <source>
        <dbReference type="ARBA" id="ARBA00023239"/>
    </source>
</evidence>